<dbReference type="InterPro" id="IPR011251">
    <property type="entry name" value="Luciferase-like_dom"/>
</dbReference>
<evidence type="ECO:0000259" key="2">
    <source>
        <dbReference type="Pfam" id="PF00296"/>
    </source>
</evidence>
<dbReference type="CDD" id="cd01097">
    <property type="entry name" value="Tetrahydromethanopterin_reductase"/>
    <property type="match status" value="1"/>
</dbReference>
<proteinExistence type="predicted"/>
<evidence type="ECO:0000313" key="3">
    <source>
        <dbReference type="EMBL" id="NYH00231.1"/>
    </source>
</evidence>
<evidence type="ECO:0000313" key="4">
    <source>
        <dbReference type="Proteomes" id="UP000553888"/>
    </source>
</evidence>
<accession>A0A852YG28</accession>
<gene>
    <name evidence="3" type="ORF">BJ979_002856</name>
</gene>
<feature type="domain" description="Luciferase-like" evidence="2">
    <location>
        <begin position="16"/>
        <end position="227"/>
    </location>
</feature>
<dbReference type="InterPro" id="IPR050564">
    <property type="entry name" value="F420-G6PD/mer"/>
</dbReference>
<keyword evidence="1" id="KW-0560">Oxidoreductase</keyword>
<keyword evidence="3" id="KW-0503">Monooxygenase</keyword>
<dbReference type="GO" id="GO:0004497">
    <property type="term" value="F:monooxygenase activity"/>
    <property type="evidence" value="ECO:0007669"/>
    <property type="project" value="UniProtKB-KW"/>
</dbReference>
<dbReference type="Pfam" id="PF00296">
    <property type="entry name" value="Bac_luciferase"/>
    <property type="match status" value="1"/>
</dbReference>
<comment type="caution">
    <text evidence="3">The sequence shown here is derived from an EMBL/GenBank/DDBJ whole genome shotgun (WGS) entry which is preliminary data.</text>
</comment>
<protein>
    <submittedName>
        <fullName evidence="3">Alkanesulfonate monooxygenase SsuD/methylene tetrahydromethanopterin reductase-like flavin-dependent oxidoreductase (Luciferase family)</fullName>
    </submittedName>
</protein>
<dbReference type="SUPFAM" id="SSF51679">
    <property type="entry name" value="Bacterial luciferase-like"/>
    <property type="match status" value="1"/>
</dbReference>
<name>A0A852YG28_9MICO</name>
<dbReference type="AlphaFoldDB" id="A0A852YG28"/>
<dbReference type="InterPro" id="IPR036661">
    <property type="entry name" value="Luciferase-like_sf"/>
</dbReference>
<dbReference type="RefSeq" id="WP_246286782.1">
    <property type="nucleotide sequence ID" value="NZ_JACBZY010000001.1"/>
</dbReference>
<dbReference type="PANTHER" id="PTHR43244:SF1">
    <property type="entry name" value="5,10-METHYLENETETRAHYDROMETHANOPTERIN REDUCTASE"/>
    <property type="match status" value="1"/>
</dbReference>
<dbReference type="Gene3D" id="3.20.20.30">
    <property type="entry name" value="Luciferase-like domain"/>
    <property type="match status" value="1"/>
</dbReference>
<organism evidence="3 4">
    <name type="scientific">Schumannella luteola</name>
    <dbReference type="NCBI Taxonomy" id="472059"/>
    <lineage>
        <taxon>Bacteria</taxon>
        <taxon>Bacillati</taxon>
        <taxon>Actinomycetota</taxon>
        <taxon>Actinomycetes</taxon>
        <taxon>Micrococcales</taxon>
        <taxon>Microbacteriaceae</taxon>
        <taxon>Schumannella</taxon>
    </lineage>
</organism>
<dbReference type="PANTHER" id="PTHR43244">
    <property type="match status" value="1"/>
</dbReference>
<evidence type="ECO:0000256" key="1">
    <source>
        <dbReference type="ARBA" id="ARBA00023002"/>
    </source>
</evidence>
<dbReference type="EMBL" id="JACBZY010000001">
    <property type="protein sequence ID" value="NYH00231.1"/>
    <property type="molecule type" value="Genomic_DNA"/>
</dbReference>
<keyword evidence="4" id="KW-1185">Reference proteome</keyword>
<dbReference type="Proteomes" id="UP000553888">
    <property type="component" value="Unassembled WGS sequence"/>
</dbReference>
<dbReference type="GO" id="GO:0016705">
    <property type="term" value="F:oxidoreductase activity, acting on paired donors, with incorporation or reduction of molecular oxygen"/>
    <property type="evidence" value="ECO:0007669"/>
    <property type="project" value="InterPro"/>
</dbReference>
<reference evidence="3 4" key="1">
    <citation type="submission" date="2020-07" db="EMBL/GenBank/DDBJ databases">
        <title>Sequencing the genomes of 1000 actinobacteria strains.</title>
        <authorList>
            <person name="Klenk H.-P."/>
        </authorList>
    </citation>
    <scope>NUCLEOTIDE SEQUENCE [LARGE SCALE GENOMIC DNA]</scope>
    <source>
        <strain evidence="3 4">DSM 23141</strain>
    </source>
</reference>
<sequence>MDAALPRLGMTFDPTMPPERLLPLARAVEEAGLDELWVWEDCFAESGIAPAVAALAATSRIRVGIGLLPLPLRSTAITAMELATIERMFPGRFIAGIGHGVQEWMGQAGVRVASPLTLLRESADAMRRLFAGEEVTVEGRYVKLDRIKLTWPLDAPLELHVGGGGPKSLALAAEVGDGVLLGAPQTVEEVRAMSELAVRTAGKPRPIGVGVITAVGDDGIARAAADAAAWRPEGFDPVEGYAAGTPEQIAERFRAYADAGATRIIAQAPRNDGDDNVGELVRVLGQEVLPLLRG</sequence>